<dbReference type="GO" id="GO:0006298">
    <property type="term" value="P:mismatch repair"/>
    <property type="evidence" value="ECO:0007669"/>
    <property type="project" value="TreeGrafter"/>
</dbReference>
<dbReference type="InterPro" id="IPR012327">
    <property type="entry name" value="MeTrfase_D12"/>
</dbReference>
<comment type="catalytic activity">
    <reaction evidence="6 8">
        <text>a 2'-deoxyadenosine in DNA + S-adenosyl-L-methionine = an N(6)-methyl-2'-deoxyadenosine in DNA + S-adenosyl-L-homocysteine + H(+)</text>
        <dbReference type="Rhea" id="RHEA:15197"/>
        <dbReference type="Rhea" id="RHEA-COMP:12418"/>
        <dbReference type="Rhea" id="RHEA-COMP:12419"/>
        <dbReference type="ChEBI" id="CHEBI:15378"/>
        <dbReference type="ChEBI" id="CHEBI:57856"/>
        <dbReference type="ChEBI" id="CHEBI:59789"/>
        <dbReference type="ChEBI" id="CHEBI:90615"/>
        <dbReference type="ChEBI" id="CHEBI:90616"/>
        <dbReference type="EC" id="2.1.1.72"/>
    </reaction>
</comment>
<dbReference type="PANTHER" id="PTHR30481">
    <property type="entry name" value="DNA ADENINE METHYLASE"/>
    <property type="match status" value="1"/>
</dbReference>
<dbReference type="PANTHER" id="PTHR30481:SF3">
    <property type="entry name" value="DNA ADENINE METHYLASE"/>
    <property type="match status" value="1"/>
</dbReference>
<evidence type="ECO:0000313" key="9">
    <source>
        <dbReference type="EMBL" id="PLE23965.1"/>
    </source>
</evidence>
<evidence type="ECO:0000313" key="10">
    <source>
        <dbReference type="Proteomes" id="UP000234439"/>
    </source>
</evidence>
<dbReference type="PRINTS" id="PR00505">
    <property type="entry name" value="D12N6MTFRASE"/>
</dbReference>
<dbReference type="GO" id="GO:0009307">
    <property type="term" value="P:DNA restriction-modification system"/>
    <property type="evidence" value="ECO:0007669"/>
    <property type="project" value="InterPro"/>
</dbReference>
<gene>
    <name evidence="9" type="ORF">B6I68_30515</name>
</gene>
<organism evidence="9 10">
    <name type="scientific">Klebsiella pneumoniae</name>
    <dbReference type="NCBI Taxonomy" id="573"/>
    <lineage>
        <taxon>Bacteria</taxon>
        <taxon>Pseudomonadati</taxon>
        <taxon>Pseudomonadota</taxon>
        <taxon>Gammaproteobacteria</taxon>
        <taxon>Enterobacterales</taxon>
        <taxon>Enterobacteriaceae</taxon>
        <taxon>Klebsiella/Raoultella group</taxon>
        <taxon>Klebsiella</taxon>
        <taxon>Klebsiella pneumoniae complex</taxon>
    </lineage>
</organism>
<dbReference type="Gene3D" id="1.10.1020.10">
    <property type="entry name" value="Adenine-specific Methyltransferase, Domain 2"/>
    <property type="match status" value="1"/>
</dbReference>
<dbReference type="InterPro" id="IPR023095">
    <property type="entry name" value="Ade_MeTrfase_dom_2"/>
</dbReference>
<sequence length="311" mass="34679">MTKSPIKWAGGKTRVMPQLLMQLPKADCLIEPFVGSGTVFMNTEYRRYILCDSNRALINFFRVLTSNTERLIDTARGMFLGGNNEEQYYKRRALFNSMQWSDTGKADTALLYAALFLYLNRHCFNGIYRVNQMGDHNVPFGKYGAPYFPADEMRRFAEKANDTKAVFIDGDFRHTIPYVMQLAYDAVIYCDPPYIPASKTANFTAYGKPFTLDDHRALVTALLDVNRQHGTRSAISNSDTPETRQIYSAFNLHAFRVRRSVSAKTRDMAGEVIGVLRVCGGCGRSGGGGCPDCGAVMGDATYAEMFGAPAC</sequence>
<evidence type="ECO:0000256" key="4">
    <source>
        <dbReference type="ARBA" id="ARBA00022679"/>
    </source>
</evidence>
<evidence type="ECO:0000256" key="7">
    <source>
        <dbReference type="PIRSR" id="PIRSR000398-1"/>
    </source>
</evidence>
<dbReference type="NCBIfam" id="TIGR00571">
    <property type="entry name" value="dam"/>
    <property type="match status" value="1"/>
</dbReference>
<dbReference type="Pfam" id="PF02086">
    <property type="entry name" value="MethyltransfD12"/>
    <property type="match status" value="1"/>
</dbReference>
<reference evidence="9 10" key="1">
    <citation type="journal article" date="2017" name="J. Infect. Dis.">
        <title>An Analysis of the Epidemic of Klebsiella pneumoniae Carbapenemase-Producing K. pneumoniae: Convergence of Two Evolutionary Mechanisms Creates the Perfect Storm.</title>
        <authorList>
            <person name="Rojas L.J."/>
            <person name="Weinstock G.M."/>
            <person name="De La Cadena E."/>
            <person name="Diaz L."/>
            <person name="Rios R."/>
            <person name="Hanson B.M."/>
            <person name="Brown J.S."/>
            <person name="Vats P."/>
            <person name="Phillips D.S."/>
            <person name="Nguyen H."/>
            <person name="Hujer K.M."/>
            <person name="Correa A."/>
            <person name="Adams M.D."/>
            <person name="Perez F."/>
            <person name="Sodergren E."/>
            <person name="Narechania A."/>
            <person name="Planet P.J."/>
            <person name="Villegas M.V."/>
            <person name="Bonomo R.A."/>
            <person name="Arias C.A."/>
        </authorList>
    </citation>
    <scope>NUCLEOTIDE SEQUENCE [LARGE SCALE GENOMIC DNA]</scope>
    <source>
        <strain evidence="9 10">COL-Kpn30</strain>
    </source>
</reference>
<evidence type="ECO:0000256" key="3">
    <source>
        <dbReference type="ARBA" id="ARBA00022603"/>
    </source>
</evidence>
<dbReference type="GO" id="GO:0043565">
    <property type="term" value="F:sequence-specific DNA binding"/>
    <property type="evidence" value="ECO:0007669"/>
    <property type="project" value="TreeGrafter"/>
</dbReference>
<keyword evidence="5 8" id="KW-0949">S-adenosyl-L-methionine</keyword>
<evidence type="ECO:0000256" key="6">
    <source>
        <dbReference type="ARBA" id="ARBA00047942"/>
    </source>
</evidence>
<evidence type="ECO:0000256" key="1">
    <source>
        <dbReference type="ARBA" id="ARBA00006594"/>
    </source>
</evidence>
<keyword evidence="3 8" id="KW-0489">Methyltransferase</keyword>
<dbReference type="PROSITE" id="PS00092">
    <property type="entry name" value="N6_MTASE"/>
    <property type="match status" value="1"/>
</dbReference>
<feature type="binding site" evidence="7">
    <location>
        <position position="12"/>
    </location>
    <ligand>
        <name>S-adenosyl-L-methionine</name>
        <dbReference type="ChEBI" id="CHEBI:59789"/>
    </ligand>
</feature>
<comment type="caution">
    <text evidence="9">The sequence shown here is derived from an EMBL/GenBank/DDBJ whole genome shotgun (WGS) entry which is preliminary data.</text>
</comment>
<protein>
    <recommendedName>
        <fullName evidence="2 8">Site-specific DNA-methyltransferase (adenine-specific)</fullName>
        <ecNumber evidence="2 8">2.1.1.72</ecNumber>
    </recommendedName>
</protein>
<dbReference type="EMBL" id="NCMJ01000262">
    <property type="protein sequence ID" value="PLE23965.1"/>
    <property type="molecule type" value="Genomic_DNA"/>
</dbReference>
<feature type="binding site" evidence="7">
    <location>
        <position position="191"/>
    </location>
    <ligand>
        <name>S-adenosyl-L-methionine</name>
        <dbReference type="ChEBI" id="CHEBI:59789"/>
    </ligand>
</feature>
<evidence type="ECO:0000256" key="2">
    <source>
        <dbReference type="ARBA" id="ARBA00011900"/>
    </source>
</evidence>
<accession>A0A9Q6EUD1</accession>
<dbReference type="InterPro" id="IPR012263">
    <property type="entry name" value="M_m6A_EcoRV"/>
</dbReference>
<proteinExistence type="inferred from homology"/>
<dbReference type="PIRSF" id="PIRSF000398">
    <property type="entry name" value="M_m6A_EcoRV"/>
    <property type="match status" value="1"/>
</dbReference>
<dbReference type="InterPro" id="IPR002052">
    <property type="entry name" value="DNA_methylase_N6_adenine_CS"/>
</dbReference>
<feature type="binding site" evidence="7">
    <location>
        <position position="52"/>
    </location>
    <ligand>
        <name>S-adenosyl-L-methionine</name>
        <dbReference type="ChEBI" id="CHEBI:59789"/>
    </ligand>
</feature>
<dbReference type="EC" id="2.1.1.72" evidence="2 8"/>
<dbReference type="GO" id="GO:0009007">
    <property type="term" value="F:site-specific DNA-methyltransferase (adenine-specific) activity"/>
    <property type="evidence" value="ECO:0007669"/>
    <property type="project" value="UniProtKB-UniRule"/>
</dbReference>
<dbReference type="Proteomes" id="UP000234439">
    <property type="component" value="Unassembled WGS sequence"/>
</dbReference>
<dbReference type="GO" id="GO:0032259">
    <property type="term" value="P:methylation"/>
    <property type="evidence" value="ECO:0007669"/>
    <property type="project" value="UniProtKB-KW"/>
</dbReference>
<dbReference type="InterPro" id="IPR029063">
    <property type="entry name" value="SAM-dependent_MTases_sf"/>
</dbReference>
<dbReference type="SUPFAM" id="SSF53335">
    <property type="entry name" value="S-adenosyl-L-methionine-dependent methyltransferases"/>
    <property type="match status" value="1"/>
</dbReference>
<evidence type="ECO:0000256" key="5">
    <source>
        <dbReference type="ARBA" id="ARBA00022691"/>
    </source>
</evidence>
<keyword evidence="4 8" id="KW-0808">Transferase</keyword>
<dbReference type="RefSeq" id="WP_102017322.1">
    <property type="nucleotide sequence ID" value="NZ_NCMJ01000262.1"/>
</dbReference>
<dbReference type="Gene3D" id="3.40.50.150">
    <property type="entry name" value="Vaccinia Virus protein VP39"/>
    <property type="match status" value="1"/>
</dbReference>
<dbReference type="GO" id="GO:1904047">
    <property type="term" value="F:S-adenosyl-L-methionine binding"/>
    <property type="evidence" value="ECO:0007669"/>
    <property type="project" value="TreeGrafter"/>
</dbReference>
<comment type="similarity">
    <text evidence="1 8">Belongs to the N(4)/N(6)-methyltransferase family.</text>
</comment>
<evidence type="ECO:0000256" key="8">
    <source>
        <dbReference type="RuleBase" id="RU361257"/>
    </source>
</evidence>
<feature type="binding site" evidence="7">
    <location>
        <position position="8"/>
    </location>
    <ligand>
        <name>S-adenosyl-L-methionine</name>
        <dbReference type="ChEBI" id="CHEBI:59789"/>
    </ligand>
</feature>
<name>A0A9Q6EUD1_KLEPN</name>
<dbReference type="AlphaFoldDB" id="A0A9Q6EUD1"/>